<organism evidence="3 4">
    <name type="scientific">Dendroctonus ponderosae</name>
    <name type="common">Mountain pine beetle</name>
    <dbReference type="NCBI Taxonomy" id="77166"/>
    <lineage>
        <taxon>Eukaryota</taxon>
        <taxon>Metazoa</taxon>
        <taxon>Ecdysozoa</taxon>
        <taxon>Arthropoda</taxon>
        <taxon>Hexapoda</taxon>
        <taxon>Insecta</taxon>
        <taxon>Pterygota</taxon>
        <taxon>Neoptera</taxon>
        <taxon>Endopterygota</taxon>
        <taxon>Coleoptera</taxon>
        <taxon>Polyphaga</taxon>
        <taxon>Cucujiformia</taxon>
        <taxon>Curculionidae</taxon>
        <taxon>Scolytinae</taxon>
        <taxon>Dendroctonus</taxon>
    </lineage>
</organism>
<sequence length="626" mass="68777">MKLIVGNSKHWPMLVCILVLVCISASVGRHIPQDFDLESSAAEPRPIFIETGPSAEALPLVYDADGSNGPLTDASEKVEKVLKPALSFSYNPHQFVDQDREPAESKHQDQNTDAGGSYYKYLETDEKKDGAVKEKTEEQAKGDLEAGGEGAESKHHDKKHDDGGMLKNSLQSFAETKLIYHQIVSNPGNHNAEFEKGGGKDFHAHHHGEHGDKGEKGYKGHHQHEKALKGHHDKENHHHGYGEEGAHKKEHHHEDGYHGEHHKSHGGKKGAKFSEEGQHNKGHSTKGSHSIHKKDEYEKKTEFFEEDHEGGDSEKHGGFSHKNEYKKGGHQKSGHKKGGHQEGHHGRKGANAKGGHYRDEHGHDSKGGHEHHHQHDTKHGHKQGASNGKKWGWRESKDSGGGGGGGGGHDDGGAHSHQTYIVQAAPKNGETAHTHQSYAVQSPPPNHVVAVGKAPYQNYQISPISTFLKKRRPSPTEEFLADNPYSSEESRESDSPSSISPVELFIQQESLKQETKGGAVYAKPAESKKVTKKRRLKKKKIQKDAKAEASGRSARGLPDCLHGHRREKNSVPQESSHSFVIVAADDAAIAFSSAWHTKAEKAIFPTDHSKSKTCSVEPEALISERN</sequence>
<protein>
    <submittedName>
        <fullName evidence="3">Uncharacterized protein</fullName>
    </submittedName>
</protein>
<keyword evidence="2" id="KW-0732">Signal</keyword>
<feature type="compositionally biased region" description="Basic and acidic residues" evidence="1">
    <location>
        <begin position="122"/>
        <end position="144"/>
    </location>
</feature>
<feature type="compositionally biased region" description="Basic and acidic residues" evidence="1">
    <location>
        <begin position="293"/>
        <end position="303"/>
    </location>
</feature>
<feature type="compositionally biased region" description="Basic and acidic residues" evidence="1">
    <location>
        <begin position="98"/>
        <end position="110"/>
    </location>
</feature>
<feature type="compositionally biased region" description="Basic residues" evidence="1">
    <location>
        <begin position="530"/>
        <end position="541"/>
    </location>
</feature>
<evidence type="ECO:0000313" key="3">
    <source>
        <dbReference type="EMBL" id="ERL86293.1"/>
    </source>
</evidence>
<feature type="region of interest" description="Disordered" evidence="1">
    <location>
        <begin position="189"/>
        <end position="415"/>
    </location>
</feature>
<feature type="compositionally biased region" description="Basic and acidic residues" evidence="1">
    <location>
        <begin position="356"/>
        <end position="368"/>
    </location>
</feature>
<feature type="chain" id="PRO_5004655856" evidence="2">
    <location>
        <begin position="29"/>
        <end position="626"/>
    </location>
</feature>
<accession>U4U1V0</accession>
<dbReference type="AlphaFoldDB" id="U4U1V0"/>
<feature type="region of interest" description="Disordered" evidence="1">
    <location>
        <begin position="470"/>
        <end position="576"/>
    </location>
</feature>
<dbReference type="EMBL" id="KB631806">
    <property type="protein sequence ID" value="ERL86293.1"/>
    <property type="molecule type" value="Genomic_DNA"/>
</dbReference>
<dbReference type="InterPro" id="IPR031959">
    <property type="entry name" value="DUF4779"/>
</dbReference>
<dbReference type="Pfam" id="PF16009">
    <property type="entry name" value="DUF4779"/>
    <property type="match status" value="1"/>
</dbReference>
<feature type="compositionally biased region" description="Basic residues" evidence="1">
    <location>
        <begin position="369"/>
        <end position="382"/>
    </location>
</feature>
<feature type="compositionally biased region" description="Basic residues" evidence="1">
    <location>
        <begin position="260"/>
        <end position="271"/>
    </location>
</feature>
<feature type="compositionally biased region" description="Basic and acidic residues" evidence="1">
    <location>
        <begin position="151"/>
        <end position="164"/>
    </location>
</feature>
<feature type="compositionally biased region" description="Basic and acidic residues" evidence="1">
    <location>
        <begin position="192"/>
        <end position="202"/>
    </location>
</feature>
<evidence type="ECO:0000256" key="2">
    <source>
        <dbReference type="SAM" id="SignalP"/>
    </source>
</evidence>
<feature type="region of interest" description="Disordered" evidence="1">
    <location>
        <begin position="98"/>
        <end position="166"/>
    </location>
</feature>
<feature type="compositionally biased region" description="Basic and acidic residues" evidence="1">
    <location>
        <begin position="225"/>
        <end position="259"/>
    </location>
</feature>
<feature type="region of interest" description="Disordered" evidence="1">
    <location>
        <begin position="606"/>
        <end position="626"/>
    </location>
</feature>
<gene>
    <name evidence="3" type="ORF">D910_03701</name>
</gene>
<dbReference type="Proteomes" id="UP000030742">
    <property type="component" value="Unassembled WGS sequence"/>
</dbReference>
<feature type="compositionally biased region" description="Basic residues" evidence="1">
    <location>
        <begin position="328"/>
        <end position="338"/>
    </location>
</feature>
<feature type="compositionally biased region" description="Basic residues" evidence="1">
    <location>
        <begin position="280"/>
        <end position="292"/>
    </location>
</feature>
<feature type="compositionally biased region" description="Basic and acidic residues" evidence="1">
    <location>
        <begin position="310"/>
        <end position="327"/>
    </location>
</feature>
<name>U4U1V0_DENPD</name>
<feature type="compositionally biased region" description="Basic and acidic residues" evidence="1">
    <location>
        <begin position="209"/>
        <end position="218"/>
    </location>
</feature>
<evidence type="ECO:0000313" key="4">
    <source>
        <dbReference type="Proteomes" id="UP000030742"/>
    </source>
</evidence>
<proteinExistence type="predicted"/>
<reference evidence="3 4" key="1">
    <citation type="journal article" date="2013" name="Genome Biol.">
        <title>Draft genome of the mountain pine beetle, Dendroctonus ponderosae Hopkins, a major forest pest.</title>
        <authorList>
            <person name="Keeling C.I."/>
            <person name="Yuen M.M."/>
            <person name="Liao N.Y."/>
            <person name="Docking T.R."/>
            <person name="Chan S.K."/>
            <person name="Taylor G.A."/>
            <person name="Palmquist D.L."/>
            <person name="Jackman S.D."/>
            <person name="Nguyen A."/>
            <person name="Li M."/>
            <person name="Henderson H."/>
            <person name="Janes J.K."/>
            <person name="Zhao Y."/>
            <person name="Pandoh P."/>
            <person name="Moore R."/>
            <person name="Sperling F.A."/>
            <person name="Huber D.P."/>
            <person name="Birol I."/>
            <person name="Jones S.J."/>
            <person name="Bohlmann J."/>
        </authorList>
    </citation>
    <scope>NUCLEOTIDE SEQUENCE</scope>
</reference>
<dbReference type="OrthoDB" id="6784622at2759"/>
<evidence type="ECO:0000256" key="1">
    <source>
        <dbReference type="SAM" id="MobiDB-lite"/>
    </source>
</evidence>
<feature type="signal peptide" evidence="2">
    <location>
        <begin position="1"/>
        <end position="28"/>
    </location>
</feature>